<comment type="similarity">
    <text evidence="1">Belongs to the Fur family.</text>
</comment>
<comment type="subcellular location">
    <subcellularLocation>
        <location evidence="1">Cytoplasm</location>
    </subcellularLocation>
</comment>
<keyword evidence="1" id="KW-0805">Transcription regulation</keyword>
<keyword evidence="1" id="KW-0408">Iron</keyword>
<proteinExistence type="inferred from homology"/>
<dbReference type="InterPro" id="IPR036388">
    <property type="entry name" value="WH-like_DNA-bd_sf"/>
</dbReference>
<dbReference type="CDD" id="cd07153">
    <property type="entry name" value="Fur_like"/>
    <property type="match status" value="1"/>
</dbReference>
<dbReference type="GO" id="GO:0000976">
    <property type="term" value="F:transcription cis-regulatory region binding"/>
    <property type="evidence" value="ECO:0007669"/>
    <property type="project" value="TreeGrafter"/>
</dbReference>
<comment type="caution">
    <text evidence="2">The sequence shown here is derived from an EMBL/GenBank/DDBJ whole genome shotgun (WGS) entry which is preliminary data.</text>
</comment>
<dbReference type="SUPFAM" id="SSF46785">
    <property type="entry name" value="Winged helix' DNA-binding domain"/>
    <property type="match status" value="1"/>
</dbReference>
<evidence type="ECO:0000313" key="3">
    <source>
        <dbReference type="Proteomes" id="UP000317355"/>
    </source>
</evidence>
<dbReference type="InterPro" id="IPR036390">
    <property type="entry name" value="WH_DNA-bd_sf"/>
</dbReference>
<dbReference type="GO" id="GO:1900376">
    <property type="term" value="P:regulation of secondary metabolite biosynthetic process"/>
    <property type="evidence" value="ECO:0007669"/>
    <property type="project" value="TreeGrafter"/>
</dbReference>
<dbReference type="GO" id="GO:0005737">
    <property type="term" value="C:cytoplasm"/>
    <property type="evidence" value="ECO:0007669"/>
    <property type="project" value="UniProtKB-SubCell"/>
</dbReference>
<keyword evidence="1" id="KW-0479">Metal-binding</keyword>
<accession>A0A558CSM3</accession>
<dbReference type="GO" id="GO:0045892">
    <property type="term" value="P:negative regulation of DNA-templated transcription"/>
    <property type="evidence" value="ECO:0007669"/>
    <property type="project" value="TreeGrafter"/>
</dbReference>
<evidence type="ECO:0000313" key="2">
    <source>
        <dbReference type="EMBL" id="TVT51769.1"/>
    </source>
</evidence>
<dbReference type="STRING" id="1543721.AAY24_15030"/>
<keyword evidence="1" id="KW-0963">Cytoplasm</keyword>
<dbReference type="PANTHER" id="PTHR33202">
    <property type="entry name" value="ZINC UPTAKE REGULATION PROTEIN"/>
    <property type="match status" value="1"/>
</dbReference>
<dbReference type="GO" id="GO:0008270">
    <property type="term" value="F:zinc ion binding"/>
    <property type="evidence" value="ECO:0007669"/>
    <property type="project" value="TreeGrafter"/>
</dbReference>
<name>A0A558CSM3_9GAMM</name>
<keyword evidence="1" id="KW-0804">Transcription</keyword>
<reference evidence="2 3" key="1">
    <citation type="submission" date="2019-07" db="EMBL/GenBank/DDBJ databases">
        <title>The pathways for chlorine oxyanion respiration interact through the shared metabolite chlorate.</title>
        <authorList>
            <person name="Barnum T.P."/>
            <person name="Cheng Y."/>
            <person name="Hill K.A."/>
            <person name="Lucas L.N."/>
            <person name="Carlson H.K."/>
            <person name="Coates J.D."/>
        </authorList>
    </citation>
    <scope>NUCLEOTIDE SEQUENCE [LARGE SCALE GENOMIC DNA]</scope>
    <source>
        <strain evidence="2">BK-3</strain>
    </source>
</reference>
<dbReference type="Pfam" id="PF01475">
    <property type="entry name" value="FUR"/>
    <property type="match status" value="1"/>
</dbReference>
<gene>
    <name evidence="1" type="primary">fur</name>
    <name evidence="2" type="ORF">FHK82_15110</name>
</gene>
<dbReference type="InterPro" id="IPR002481">
    <property type="entry name" value="FUR"/>
</dbReference>
<keyword evidence="1" id="KW-0238">DNA-binding</keyword>
<dbReference type="PANTHER" id="PTHR33202:SF7">
    <property type="entry name" value="FERRIC UPTAKE REGULATION PROTEIN"/>
    <property type="match status" value="1"/>
</dbReference>
<keyword evidence="1" id="KW-0862">Zinc</keyword>
<sequence>MNNHPSQPSDQRRKIIQLLRSHGISPTVQRVKIASTLLERPQHLSADQVLAMTNQIGRPVSKATVYNSLGLFARKGLIRELFVDPDRAFYDSSTHPHHHFYNLDTQEISDIADDAIHIELTTPPPAGCEISNMEIVIQVRNKQDS</sequence>
<dbReference type="GO" id="GO:0003700">
    <property type="term" value="F:DNA-binding transcription factor activity"/>
    <property type="evidence" value="ECO:0007669"/>
    <property type="project" value="UniProtKB-UniRule"/>
</dbReference>
<comment type="subunit">
    <text evidence="1">Homodimer.</text>
</comment>
<organism evidence="2 3">
    <name type="scientific">Sedimenticola thiotaurini</name>
    <dbReference type="NCBI Taxonomy" id="1543721"/>
    <lineage>
        <taxon>Bacteria</taxon>
        <taxon>Pseudomonadati</taxon>
        <taxon>Pseudomonadota</taxon>
        <taxon>Gammaproteobacteria</taxon>
        <taxon>Chromatiales</taxon>
        <taxon>Sedimenticolaceae</taxon>
        <taxon>Sedimenticola</taxon>
    </lineage>
</organism>
<keyword evidence="1" id="KW-0678">Repressor</keyword>
<dbReference type="EMBL" id="VMRY01000084">
    <property type="protein sequence ID" value="TVT51769.1"/>
    <property type="molecule type" value="Genomic_DNA"/>
</dbReference>
<dbReference type="Proteomes" id="UP000317355">
    <property type="component" value="Unassembled WGS sequence"/>
</dbReference>
<evidence type="ECO:0000256" key="1">
    <source>
        <dbReference type="RuleBase" id="RU364037"/>
    </source>
</evidence>
<dbReference type="AlphaFoldDB" id="A0A558CSM3"/>
<protein>
    <recommendedName>
        <fullName evidence="1">Ferric uptake regulation protein</fullName>
    </recommendedName>
</protein>
<dbReference type="Gene3D" id="1.10.10.10">
    <property type="entry name" value="Winged helix-like DNA-binding domain superfamily/Winged helix DNA-binding domain"/>
    <property type="match status" value="1"/>
</dbReference>